<dbReference type="AlphaFoldDB" id="A0A1N7JWE7"/>
<keyword evidence="2" id="KW-1185">Reference proteome</keyword>
<dbReference type="OrthoDB" id="5727566at2"/>
<gene>
    <name evidence="1" type="ORF">SAMN05421686_102217</name>
</gene>
<dbReference type="STRING" id="484498.SAMN05421686_102217"/>
<evidence type="ECO:0000313" key="2">
    <source>
        <dbReference type="Proteomes" id="UP000185639"/>
    </source>
</evidence>
<dbReference type="EMBL" id="FTOH01000002">
    <property type="protein sequence ID" value="SIS53524.1"/>
    <property type="molecule type" value="Genomic_DNA"/>
</dbReference>
<dbReference type="Pfam" id="PF10118">
    <property type="entry name" value="Metal_hydrol"/>
    <property type="match status" value="1"/>
</dbReference>
<dbReference type="RefSeq" id="WP_076514361.1">
    <property type="nucleotide sequence ID" value="NZ_FTOH01000002.1"/>
</dbReference>
<protein>
    <recommendedName>
        <fullName evidence="3">Metal-dependent hydrolase</fullName>
    </recommendedName>
</protein>
<name>A0A1N7JWE7_9GAMM</name>
<dbReference type="PIRSF" id="PIRSF007580">
    <property type="entry name" value="UCP07580"/>
    <property type="match status" value="1"/>
</dbReference>
<evidence type="ECO:0000313" key="1">
    <source>
        <dbReference type="EMBL" id="SIS53524.1"/>
    </source>
</evidence>
<accession>A0A1N7JWE7</accession>
<evidence type="ECO:0008006" key="3">
    <source>
        <dbReference type="Google" id="ProtNLM"/>
    </source>
</evidence>
<organism evidence="1 2">
    <name type="scientific">Thalassolituus maritimus</name>
    <dbReference type="NCBI Taxonomy" id="484498"/>
    <lineage>
        <taxon>Bacteria</taxon>
        <taxon>Pseudomonadati</taxon>
        <taxon>Pseudomonadota</taxon>
        <taxon>Gammaproteobacteria</taxon>
        <taxon>Oceanospirillales</taxon>
        <taxon>Oceanospirillaceae</taxon>
        <taxon>Thalassolituus</taxon>
    </lineage>
</organism>
<dbReference type="Proteomes" id="UP000185639">
    <property type="component" value="Unassembled WGS sequence"/>
</dbReference>
<dbReference type="PANTHER" id="PTHR39456:SF1">
    <property type="entry name" value="METAL-DEPENDENT HYDROLASE"/>
    <property type="match status" value="1"/>
</dbReference>
<dbReference type="InterPro" id="IPR016516">
    <property type="entry name" value="UCP07580"/>
</dbReference>
<sequence>MTDKQATARNVSAGIEFHGRKMDFGFEFEDLPRYWYGNDAFKSTLMNALSCLFLEGERLFIDAVRDNEHLVKDERLQKQVKNFIKQEAIHGHEHHMLSEYLDTLGYPATKVEAQERAVRLFLKKHVPAKDRLAITCAVEHFTAMLAHQMLTNNELTDEMDPRIREMWKWHAIEETEHKGVCFDVYEAAGGGYWKRVFHMATITMTFVMRLSTVQAYFLWKDKQLFKWSTWKSAFRFYWKTPALIPTIWKEYKDYYRRDFHPWEHDNRELLEGWEAEHDNYKAV</sequence>
<reference evidence="2" key="1">
    <citation type="submission" date="2017-01" db="EMBL/GenBank/DDBJ databases">
        <authorList>
            <person name="Varghese N."/>
            <person name="Submissions S."/>
        </authorList>
    </citation>
    <scope>NUCLEOTIDE SEQUENCE [LARGE SCALE GENOMIC DNA]</scope>
    <source>
        <strain evidence="2">DSM 24913</strain>
    </source>
</reference>
<dbReference type="PANTHER" id="PTHR39456">
    <property type="entry name" value="METAL-DEPENDENT HYDROLASE"/>
    <property type="match status" value="1"/>
</dbReference>
<proteinExistence type="predicted"/>